<dbReference type="Proteomes" id="UP000031443">
    <property type="component" value="Unassembled WGS sequence"/>
</dbReference>
<reference evidence="3" key="1">
    <citation type="journal article" date="2013" name="Nat. Genet.">
        <title>The draft genomes of soft-shell turtle and green sea turtle yield insights into the development and evolution of the turtle-specific body plan.</title>
        <authorList>
            <person name="Wang Z."/>
            <person name="Pascual-Anaya J."/>
            <person name="Zadissa A."/>
            <person name="Li W."/>
            <person name="Niimura Y."/>
            <person name="Huang Z."/>
            <person name="Li C."/>
            <person name="White S."/>
            <person name="Xiong Z."/>
            <person name="Fang D."/>
            <person name="Wang B."/>
            <person name="Ming Y."/>
            <person name="Chen Y."/>
            <person name="Zheng Y."/>
            <person name="Kuraku S."/>
            <person name="Pignatelli M."/>
            <person name="Herrero J."/>
            <person name="Beal K."/>
            <person name="Nozawa M."/>
            <person name="Li Q."/>
            <person name="Wang J."/>
            <person name="Zhang H."/>
            <person name="Yu L."/>
            <person name="Shigenobu S."/>
            <person name="Wang J."/>
            <person name="Liu J."/>
            <person name="Flicek P."/>
            <person name="Searle S."/>
            <person name="Wang J."/>
            <person name="Kuratani S."/>
            <person name="Yin Y."/>
            <person name="Aken B."/>
            <person name="Zhang G."/>
            <person name="Irie N."/>
        </authorList>
    </citation>
    <scope>NUCLEOTIDE SEQUENCE [LARGE SCALE GENOMIC DNA]</scope>
</reference>
<evidence type="ECO:0000313" key="2">
    <source>
        <dbReference type="EMBL" id="EMP41964.1"/>
    </source>
</evidence>
<dbReference type="AlphaFoldDB" id="M7BXN0"/>
<protein>
    <submittedName>
        <fullName evidence="2">Uncharacterized protein</fullName>
    </submittedName>
</protein>
<gene>
    <name evidence="2" type="ORF">UY3_00810</name>
</gene>
<sequence>MPQAQGFKACATCCKSMPNSDPHDSCLRYLGESHQAERCKICKAFKLRTKKERDFCLKQLLMDATLQPPASNRPAPVSSMQSVLASVRDLAPPRHRTSSAPRRDDKLQHWSTSPAPTKRHKQGERGCSPQSLSKMPPAHKDTLRPKPRTGIFNSGVAGPVESGTW</sequence>
<organism evidence="2 3">
    <name type="scientific">Chelonia mydas</name>
    <name type="common">Green sea-turtle</name>
    <name type="synonym">Chelonia agassizi</name>
    <dbReference type="NCBI Taxonomy" id="8469"/>
    <lineage>
        <taxon>Eukaryota</taxon>
        <taxon>Metazoa</taxon>
        <taxon>Chordata</taxon>
        <taxon>Craniata</taxon>
        <taxon>Vertebrata</taxon>
        <taxon>Euteleostomi</taxon>
        <taxon>Archelosauria</taxon>
        <taxon>Testudinata</taxon>
        <taxon>Testudines</taxon>
        <taxon>Cryptodira</taxon>
        <taxon>Durocryptodira</taxon>
        <taxon>Americhelydia</taxon>
        <taxon>Chelonioidea</taxon>
        <taxon>Cheloniidae</taxon>
        <taxon>Chelonia</taxon>
    </lineage>
</organism>
<evidence type="ECO:0000313" key="3">
    <source>
        <dbReference type="Proteomes" id="UP000031443"/>
    </source>
</evidence>
<feature type="region of interest" description="Disordered" evidence="1">
    <location>
        <begin position="66"/>
        <end position="165"/>
    </location>
</feature>
<dbReference type="EMBL" id="KB480854">
    <property type="protein sequence ID" value="EMP41964.1"/>
    <property type="molecule type" value="Genomic_DNA"/>
</dbReference>
<keyword evidence="3" id="KW-1185">Reference proteome</keyword>
<proteinExistence type="predicted"/>
<evidence type="ECO:0000256" key="1">
    <source>
        <dbReference type="SAM" id="MobiDB-lite"/>
    </source>
</evidence>
<accession>M7BXN0</accession>
<name>M7BXN0_CHEMY</name>